<dbReference type="RefSeq" id="WP_252082817.1">
    <property type="nucleotide sequence ID" value="NZ_CP092418.1"/>
</dbReference>
<accession>A0ABY4VEU2</accession>
<sequence>MKYISGESVELYDIVESNEGGTWVQATVVFIADTKKAAKECQWLLDETPEWAEDSIAIRWNYSQELEDIDDRLLFTDTENDDELRFIRRQS</sequence>
<reference evidence="1" key="1">
    <citation type="submission" date="2022-02" db="EMBL/GenBank/DDBJ databases">
        <title>Coral-associated bacteria.</title>
        <authorList>
            <person name="Tang K."/>
            <person name="Wang X."/>
        </authorList>
    </citation>
    <scope>NUCLEOTIDE SEQUENCE</scope>
    <source>
        <strain evidence="1">SCSIO 43006</strain>
    </source>
</reference>
<gene>
    <name evidence="1" type="ORF">MJO52_15420</name>
</gene>
<proteinExistence type="predicted"/>
<dbReference type="Proteomes" id="UP001055658">
    <property type="component" value="Chromosome"/>
</dbReference>
<evidence type="ECO:0000313" key="2">
    <source>
        <dbReference type="Proteomes" id="UP001055658"/>
    </source>
</evidence>
<dbReference type="EMBL" id="CP092418">
    <property type="protein sequence ID" value="USD20454.1"/>
    <property type="molecule type" value="Genomic_DNA"/>
</dbReference>
<protein>
    <submittedName>
        <fullName evidence="1">Uncharacterized protein</fullName>
    </submittedName>
</protein>
<evidence type="ECO:0000313" key="1">
    <source>
        <dbReference type="EMBL" id="USD20454.1"/>
    </source>
</evidence>
<organism evidence="1 2">
    <name type="scientific">Microbulbifer variabilis</name>
    <dbReference type="NCBI Taxonomy" id="266805"/>
    <lineage>
        <taxon>Bacteria</taxon>
        <taxon>Pseudomonadati</taxon>
        <taxon>Pseudomonadota</taxon>
        <taxon>Gammaproteobacteria</taxon>
        <taxon>Cellvibrionales</taxon>
        <taxon>Microbulbiferaceae</taxon>
        <taxon>Microbulbifer</taxon>
    </lineage>
</organism>
<keyword evidence="2" id="KW-1185">Reference proteome</keyword>
<name>A0ABY4VEU2_9GAMM</name>